<evidence type="ECO:0000256" key="1">
    <source>
        <dbReference type="SAM" id="MobiDB-lite"/>
    </source>
</evidence>
<evidence type="ECO:0000313" key="3">
    <source>
        <dbReference type="EnsemblPlants" id="OB11G22630.1"/>
    </source>
</evidence>
<sequence>MEASLRCLLRPVLFALVPAHRAGTTADGDRAHHAENRVTVHPVQAENENTASDVSAAPGGHASAKRWESLKSGQALRF</sequence>
<dbReference type="Proteomes" id="UP000006038">
    <property type="component" value="Chromosome 11"/>
</dbReference>
<name>J3N8X7_ORYBR</name>
<organism evidence="3">
    <name type="scientific">Oryza brachyantha</name>
    <name type="common">malo sina</name>
    <dbReference type="NCBI Taxonomy" id="4533"/>
    <lineage>
        <taxon>Eukaryota</taxon>
        <taxon>Viridiplantae</taxon>
        <taxon>Streptophyta</taxon>
        <taxon>Embryophyta</taxon>
        <taxon>Tracheophyta</taxon>
        <taxon>Spermatophyta</taxon>
        <taxon>Magnoliopsida</taxon>
        <taxon>Liliopsida</taxon>
        <taxon>Poales</taxon>
        <taxon>Poaceae</taxon>
        <taxon>BOP clade</taxon>
        <taxon>Oryzoideae</taxon>
        <taxon>Oryzeae</taxon>
        <taxon>Oryzinae</taxon>
        <taxon>Oryza</taxon>
    </lineage>
</organism>
<evidence type="ECO:0008006" key="5">
    <source>
        <dbReference type="Google" id="ProtNLM"/>
    </source>
</evidence>
<dbReference type="Gramene" id="OB11G22630.1">
    <property type="protein sequence ID" value="OB11G22630.1"/>
    <property type="gene ID" value="OB11G22630"/>
</dbReference>
<feature type="compositionally biased region" description="Basic and acidic residues" evidence="1">
    <location>
        <begin position="27"/>
        <end position="38"/>
    </location>
</feature>
<feature type="region of interest" description="Disordered" evidence="1">
    <location>
        <begin position="23"/>
        <end position="78"/>
    </location>
</feature>
<keyword evidence="4" id="KW-1185">Reference proteome</keyword>
<reference evidence="3" key="1">
    <citation type="journal article" date="2013" name="Nat. Commun.">
        <title>Whole-genome sequencing of Oryza brachyantha reveals mechanisms underlying Oryza genome evolution.</title>
        <authorList>
            <person name="Chen J."/>
            <person name="Huang Q."/>
            <person name="Gao D."/>
            <person name="Wang J."/>
            <person name="Lang Y."/>
            <person name="Liu T."/>
            <person name="Li B."/>
            <person name="Bai Z."/>
            <person name="Luis Goicoechea J."/>
            <person name="Liang C."/>
            <person name="Chen C."/>
            <person name="Zhang W."/>
            <person name="Sun S."/>
            <person name="Liao Y."/>
            <person name="Zhang X."/>
            <person name="Yang L."/>
            <person name="Song C."/>
            <person name="Wang M."/>
            <person name="Shi J."/>
            <person name="Liu G."/>
            <person name="Liu J."/>
            <person name="Zhou H."/>
            <person name="Zhou W."/>
            <person name="Yu Q."/>
            <person name="An N."/>
            <person name="Chen Y."/>
            <person name="Cai Q."/>
            <person name="Wang B."/>
            <person name="Liu B."/>
            <person name="Min J."/>
            <person name="Huang Y."/>
            <person name="Wu H."/>
            <person name="Li Z."/>
            <person name="Zhang Y."/>
            <person name="Yin Y."/>
            <person name="Song W."/>
            <person name="Jiang J."/>
            <person name="Jackson S.A."/>
            <person name="Wing R.A."/>
            <person name="Wang J."/>
            <person name="Chen M."/>
        </authorList>
    </citation>
    <scope>NUCLEOTIDE SEQUENCE [LARGE SCALE GENOMIC DNA]</scope>
    <source>
        <strain evidence="3">cv. IRGC 101232</strain>
    </source>
</reference>
<keyword evidence="2" id="KW-0732">Signal</keyword>
<dbReference type="AlphaFoldDB" id="J3N8X7"/>
<dbReference type="EnsemblPlants" id="OB11G22630.1">
    <property type="protein sequence ID" value="OB11G22630.1"/>
    <property type="gene ID" value="OB11G22630"/>
</dbReference>
<accession>J3N8X7</accession>
<feature type="signal peptide" evidence="2">
    <location>
        <begin position="1"/>
        <end position="22"/>
    </location>
</feature>
<evidence type="ECO:0000313" key="4">
    <source>
        <dbReference type="Proteomes" id="UP000006038"/>
    </source>
</evidence>
<feature type="chain" id="PRO_5003774948" description="Secreted protein" evidence="2">
    <location>
        <begin position="23"/>
        <end position="78"/>
    </location>
</feature>
<evidence type="ECO:0000256" key="2">
    <source>
        <dbReference type="SAM" id="SignalP"/>
    </source>
</evidence>
<proteinExistence type="predicted"/>
<dbReference type="HOGENOM" id="CLU_2625887_0_0_1"/>
<protein>
    <recommendedName>
        <fullName evidence="5">Secreted protein</fullName>
    </recommendedName>
</protein>
<reference evidence="3" key="2">
    <citation type="submission" date="2013-04" db="UniProtKB">
        <authorList>
            <consortium name="EnsemblPlants"/>
        </authorList>
    </citation>
    <scope>IDENTIFICATION</scope>
</reference>